<protein>
    <submittedName>
        <fullName evidence="2">Uncharacterized protein</fullName>
    </submittedName>
</protein>
<dbReference type="Proteomes" id="UP000610862">
    <property type="component" value="Unassembled WGS sequence"/>
</dbReference>
<sequence>MEIQNTQSNLPVTIEDLSKFVLVGREKLVAVKAEIRAIDKVGLATEVRNQKRDEARMLSEALLDAEMRIGEITKSIPKATKGNQHTGKMVSDSGVGHQTSKKEVVENLGLNMKQVERFETLANNPDIVEQVKAEARENDDLPTRTQVINLAKEKARRAMVENEQIDKDFEVYQEYRKICNSMIALEKIRSDIGKKRAICRMALVTPDGLDSEIEYLTFRIQLLDDIRNYFLNAKLKGGK</sequence>
<comment type="caution">
    <text evidence="2">The sequence shown here is derived from an EMBL/GenBank/DDBJ whole genome shotgun (WGS) entry which is preliminary data.</text>
</comment>
<reference evidence="2" key="1">
    <citation type="submission" date="2020-08" db="EMBL/GenBank/DDBJ databases">
        <title>Genome public.</title>
        <authorList>
            <person name="Liu C."/>
            <person name="Sun Q."/>
        </authorList>
    </citation>
    <scope>NUCLEOTIDE SEQUENCE</scope>
    <source>
        <strain evidence="2">NSJ-24</strain>
    </source>
</reference>
<dbReference type="AlphaFoldDB" id="A0A926I4V1"/>
<organism evidence="2 3">
    <name type="scientific">Lentihominibacter hominis</name>
    <dbReference type="NCBI Taxonomy" id="2763645"/>
    <lineage>
        <taxon>Bacteria</taxon>
        <taxon>Bacillati</taxon>
        <taxon>Bacillota</taxon>
        <taxon>Clostridia</taxon>
        <taxon>Peptostreptococcales</taxon>
        <taxon>Anaerovoracaceae</taxon>
        <taxon>Lentihominibacter</taxon>
    </lineage>
</organism>
<evidence type="ECO:0000256" key="1">
    <source>
        <dbReference type="SAM" id="MobiDB-lite"/>
    </source>
</evidence>
<gene>
    <name evidence="2" type="ORF">H8692_05475</name>
</gene>
<accession>A0A926I4V1</accession>
<evidence type="ECO:0000313" key="3">
    <source>
        <dbReference type="Proteomes" id="UP000610862"/>
    </source>
</evidence>
<feature type="region of interest" description="Disordered" evidence="1">
    <location>
        <begin position="78"/>
        <end position="98"/>
    </location>
</feature>
<keyword evidence="3" id="KW-1185">Reference proteome</keyword>
<name>A0A926I4V1_9FIRM</name>
<dbReference type="RefSeq" id="WP_187525171.1">
    <property type="nucleotide sequence ID" value="NZ_JACRTA010000002.1"/>
</dbReference>
<dbReference type="EMBL" id="JACRTA010000002">
    <property type="protein sequence ID" value="MBC8568214.1"/>
    <property type="molecule type" value="Genomic_DNA"/>
</dbReference>
<proteinExistence type="predicted"/>
<evidence type="ECO:0000313" key="2">
    <source>
        <dbReference type="EMBL" id="MBC8568214.1"/>
    </source>
</evidence>